<comment type="caution">
    <text evidence="1">The sequence shown here is derived from an EMBL/GenBank/DDBJ whole genome shotgun (WGS) entry which is preliminary data.</text>
</comment>
<dbReference type="EMBL" id="VEVO01000014">
    <property type="protein sequence ID" value="KAF0031128.1"/>
    <property type="molecule type" value="Genomic_DNA"/>
</dbReference>
<dbReference type="Proteomes" id="UP000438429">
    <property type="component" value="Unassembled WGS sequence"/>
</dbReference>
<dbReference type="AlphaFoldDB" id="A0A6A4SFX0"/>
<proteinExistence type="predicted"/>
<accession>A0A6A4SFX0</accession>
<evidence type="ECO:0000313" key="2">
    <source>
        <dbReference type="Proteomes" id="UP000438429"/>
    </source>
</evidence>
<name>A0A6A4SFX0_SCOMX</name>
<organism evidence="1 2">
    <name type="scientific">Scophthalmus maximus</name>
    <name type="common">Turbot</name>
    <name type="synonym">Psetta maxima</name>
    <dbReference type="NCBI Taxonomy" id="52904"/>
    <lineage>
        <taxon>Eukaryota</taxon>
        <taxon>Metazoa</taxon>
        <taxon>Chordata</taxon>
        <taxon>Craniata</taxon>
        <taxon>Vertebrata</taxon>
        <taxon>Euteleostomi</taxon>
        <taxon>Actinopterygii</taxon>
        <taxon>Neopterygii</taxon>
        <taxon>Teleostei</taxon>
        <taxon>Neoteleostei</taxon>
        <taxon>Acanthomorphata</taxon>
        <taxon>Carangaria</taxon>
        <taxon>Pleuronectiformes</taxon>
        <taxon>Pleuronectoidei</taxon>
        <taxon>Scophthalmidae</taxon>
        <taxon>Scophthalmus</taxon>
    </lineage>
</organism>
<protein>
    <submittedName>
        <fullName evidence="1">Uncharacterized protein</fullName>
    </submittedName>
</protein>
<reference evidence="1 2" key="1">
    <citation type="submission" date="2019-06" db="EMBL/GenBank/DDBJ databases">
        <title>Draft genomes of female and male turbot (Scophthalmus maximus).</title>
        <authorList>
            <person name="Xu H."/>
            <person name="Xu X.-W."/>
            <person name="Shao C."/>
            <person name="Chen S."/>
        </authorList>
    </citation>
    <scope>NUCLEOTIDE SEQUENCE [LARGE SCALE GENOMIC DNA]</scope>
    <source>
        <strain evidence="1">Ysfricsl-2016a</strain>
        <tissue evidence="1">Blood</tissue>
    </source>
</reference>
<sequence>MRCAALLCGRRMSGLAVDGEGVGRAQTGHFPSTQGAKAADSAALHSDDDDSYGCTRILPPKLKIHVIHETRFVSSGIWCLMKVESCEPHTCMKLDLFPIPEPDCGVLLSIEVEGFTIDRPHTQMMLLAAMDAAYADITADGWTGHSKILFPQCIARDDICCDVNVNALPDRKERLEV</sequence>
<evidence type="ECO:0000313" key="1">
    <source>
        <dbReference type="EMBL" id="KAF0031128.1"/>
    </source>
</evidence>
<gene>
    <name evidence="1" type="ORF">F2P81_015683</name>
</gene>